<name>A0A918I507_9ACTN</name>
<accession>A0A918I507</accession>
<proteinExistence type="predicted"/>
<dbReference type="AlphaFoldDB" id="A0A918I507"/>
<keyword evidence="2" id="KW-1185">Reference proteome</keyword>
<reference evidence="1" key="2">
    <citation type="submission" date="2020-09" db="EMBL/GenBank/DDBJ databases">
        <authorList>
            <person name="Sun Q."/>
            <person name="Ohkuma M."/>
        </authorList>
    </citation>
    <scope>NUCLEOTIDE SEQUENCE</scope>
    <source>
        <strain evidence="1">JCM 4391</strain>
    </source>
</reference>
<dbReference type="EMBL" id="BMTP01000020">
    <property type="protein sequence ID" value="GGU62790.1"/>
    <property type="molecule type" value="Genomic_DNA"/>
</dbReference>
<comment type="caution">
    <text evidence="1">The sequence shown here is derived from an EMBL/GenBank/DDBJ whole genome shotgun (WGS) entry which is preliminary data.</text>
</comment>
<evidence type="ECO:0000313" key="2">
    <source>
        <dbReference type="Proteomes" id="UP000636661"/>
    </source>
</evidence>
<gene>
    <name evidence="1" type="ORF">GCM10010274_59530</name>
</gene>
<reference evidence="1" key="1">
    <citation type="journal article" date="2014" name="Int. J. Syst. Evol. Microbiol.">
        <title>Complete genome sequence of Corynebacterium casei LMG S-19264T (=DSM 44701T), isolated from a smear-ripened cheese.</title>
        <authorList>
            <consortium name="US DOE Joint Genome Institute (JGI-PGF)"/>
            <person name="Walter F."/>
            <person name="Albersmeier A."/>
            <person name="Kalinowski J."/>
            <person name="Ruckert C."/>
        </authorList>
    </citation>
    <scope>NUCLEOTIDE SEQUENCE</scope>
    <source>
        <strain evidence="1">JCM 4391</strain>
    </source>
</reference>
<dbReference type="Proteomes" id="UP000636661">
    <property type="component" value="Unassembled WGS sequence"/>
</dbReference>
<sequence>MARIQILELPEGPDDDRPPFVLVIDQYQPQRYIIGPDQPEPIDEFEGIAQKIGARAVLVFADQIDIPANEVPVDPDGYPLRIRVEPDFNDFRTQVDQEIRSTLDRAAHAISSIRDGRRD</sequence>
<protein>
    <submittedName>
        <fullName evidence="1">Uncharacterized protein</fullName>
    </submittedName>
</protein>
<dbReference type="RefSeq" id="WP_189554376.1">
    <property type="nucleotide sequence ID" value="NZ_BMTP01000020.1"/>
</dbReference>
<organism evidence="1 2">
    <name type="scientific">Streptomyces lavendofoliae</name>
    <dbReference type="NCBI Taxonomy" id="67314"/>
    <lineage>
        <taxon>Bacteria</taxon>
        <taxon>Bacillati</taxon>
        <taxon>Actinomycetota</taxon>
        <taxon>Actinomycetes</taxon>
        <taxon>Kitasatosporales</taxon>
        <taxon>Streptomycetaceae</taxon>
        <taxon>Streptomyces</taxon>
    </lineage>
</organism>
<evidence type="ECO:0000313" key="1">
    <source>
        <dbReference type="EMBL" id="GGU62790.1"/>
    </source>
</evidence>